<protein>
    <submittedName>
        <fullName evidence="2">Uncharacterized protein</fullName>
    </submittedName>
</protein>
<dbReference type="OrthoDB" id="4159769at2759"/>
<feature type="coiled-coil region" evidence="1">
    <location>
        <begin position="342"/>
        <end position="369"/>
    </location>
</feature>
<keyword evidence="3" id="KW-1185">Reference proteome</keyword>
<dbReference type="Proteomes" id="UP000078343">
    <property type="component" value="Unassembled WGS sequence"/>
</dbReference>
<dbReference type="STRING" id="1367422.A0A178ZPN9"/>
<sequence length="579" mass="65684">MVFRPFLNMLGRATLDITNIGVEPQKSSPFDGDSGVPNRRLFLLKKRVSRPMKKHNILTQDIVPPCPTFVAALLAKVRSASPILEALNKQHLPLKRTLVSTIDGDGHKEKVKIRLPGIRTAKSKGQSLSAPSNTSGADSNILLQQELADATSRLEDLQNSMQELEQQINEAVQERDQANARVAEVQEYNQTLLLDFTNKHAQDPREIEEPTICKPNELRDLRQAFQMSQRTCADLTAANKTLSEAAEEQKQKESQFREDHNVLQKKCGRLSANFEIWKGRLDNFMNMLPNVVKSKTGMSMEEIPGLKEEVAESASHIDKTREALRAAALEVSERESKIVTLERNQQREVASLRQRVAELQESNIRLDEANYSLESQLSGTKDQLRGHKAELAGTKQSAEQWRAQCEQQAFGEMSQVVRQQFQLEVKQLRSQIEALQRHNTELSVGRQRAESDLTCCRWWAANKMAGIRELGYLRDWYRAQVDALHERFESELSVEPLDIPYKPDFWDLSEEEKTALLQAENQIIEGLTGYDLELAKEPRPRDLEVVDVWSVLVDEYKAGLSGTGQPAKPQFSRGESIFF</sequence>
<evidence type="ECO:0000256" key="1">
    <source>
        <dbReference type="SAM" id="Coils"/>
    </source>
</evidence>
<dbReference type="EMBL" id="LVYI01000003">
    <property type="protein sequence ID" value="OAP61336.1"/>
    <property type="molecule type" value="Genomic_DNA"/>
</dbReference>
<dbReference type="AlphaFoldDB" id="A0A178ZPN9"/>
<dbReference type="RefSeq" id="XP_018694703.1">
    <property type="nucleotide sequence ID" value="XM_018835053.1"/>
</dbReference>
<accession>A0A178ZPN9</accession>
<feature type="coiled-coil region" evidence="1">
    <location>
        <begin position="140"/>
        <end position="188"/>
    </location>
</feature>
<name>A0A178ZPN9_9EURO</name>
<organism evidence="2 3">
    <name type="scientific">Fonsecaea erecta</name>
    <dbReference type="NCBI Taxonomy" id="1367422"/>
    <lineage>
        <taxon>Eukaryota</taxon>
        <taxon>Fungi</taxon>
        <taxon>Dikarya</taxon>
        <taxon>Ascomycota</taxon>
        <taxon>Pezizomycotina</taxon>
        <taxon>Eurotiomycetes</taxon>
        <taxon>Chaetothyriomycetidae</taxon>
        <taxon>Chaetothyriales</taxon>
        <taxon>Herpotrichiellaceae</taxon>
        <taxon>Fonsecaea</taxon>
    </lineage>
</organism>
<comment type="caution">
    <text evidence="2">The sequence shown here is derived from an EMBL/GenBank/DDBJ whole genome shotgun (WGS) entry which is preliminary data.</text>
</comment>
<evidence type="ECO:0000313" key="2">
    <source>
        <dbReference type="EMBL" id="OAP61336.1"/>
    </source>
</evidence>
<proteinExistence type="predicted"/>
<evidence type="ECO:0000313" key="3">
    <source>
        <dbReference type="Proteomes" id="UP000078343"/>
    </source>
</evidence>
<keyword evidence="1" id="KW-0175">Coiled coil</keyword>
<reference evidence="2 3" key="1">
    <citation type="submission" date="2016-04" db="EMBL/GenBank/DDBJ databases">
        <title>Draft genome of Fonsecaea erecta CBS 125763.</title>
        <authorList>
            <person name="Weiss V.A."/>
            <person name="Vicente V.A."/>
            <person name="Raittz R.T."/>
            <person name="Moreno L.F."/>
            <person name="De Souza E.M."/>
            <person name="Pedrosa F.O."/>
            <person name="Steffens M.B."/>
            <person name="Faoro H."/>
            <person name="Tadra-Sfeir M.Z."/>
            <person name="Najafzadeh M.J."/>
            <person name="Felipe M.S."/>
            <person name="Teixeira M."/>
            <person name="Sun J."/>
            <person name="Xi L."/>
            <person name="Gomes R."/>
            <person name="De Azevedo C.M."/>
            <person name="Salgado C.G."/>
            <person name="Da Silva M.B."/>
            <person name="Nascimento M.F."/>
            <person name="Queiroz-Telles F."/>
            <person name="Attili D.S."/>
            <person name="Gorbushina A."/>
        </authorList>
    </citation>
    <scope>NUCLEOTIDE SEQUENCE [LARGE SCALE GENOMIC DNA]</scope>
    <source>
        <strain evidence="2 3">CBS 125763</strain>
    </source>
</reference>
<gene>
    <name evidence="2" type="ORF">AYL99_03539</name>
</gene>
<dbReference type="GeneID" id="30007708"/>